<dbReference type="Pfam" id="PF07727">
    <property type="entry name" value="RVT_2"/>
    <property type="match status" value="1"/>
</dbReference>
<evidence type="ECO:0000313" key="3">
    <source>
        <dbReference type="Proteomes" id="UP000765509"/>
    </source>
</evidence>
<name>A0A9Q3FNE1_9BASI</name>
<dbReference type="Proteomes" id="UP000765509">
    <property type="component" value="Unassembled WGS sequence"/>
</dbReference>
<protein>
    <recommendedName>
        <fullName evidence="1">Reverse transcriptase Ty1/copia-type domain-containing protein</fullName>
    </recommendedName>
</protein>
<keyword evidence="3" id="KW-1185">Reference proteome</keyword>
<accession>A0A9Q3FNE1</accession>
<gene>
    <name evidence="2" type="ORF">O181_083091</name>
</gene>
<reference evidence="2" key="1">
    <citation type="submission" date="2021-03" db="EMBL/GenBank/DDBJ databases">
        <title>Draft genome sequence of rust myrtle Austropuccinia psidii MF-1, a brazilian biotype.</title>
        <authorList>
            <person name="Quecine M.C."/>
            <person name="Pachon D.M.R."/>
            <person name="Bonatelli M.L."/>
            <person name="Correr F.H."/>
            <person name="Franceschini L.M."/>
            <person name="Leite T.F."/>
            <person name="Margarido G.R.A."/>
            <person name="Almeida C.A."/>
            <person name="Ferrarezi J.A."/>
            <person name="Labate C.A."/>
        </authorList>
    </citation>
    <scope>NUCLEOTIDE SEQUENCE</scope>
    <source>
        <strain evidence="2">MF-1</strain>
    </source>
</reference>
<dbReference type="AlphaFoldDB" id="A0A9Q3FNE1"/>
<dbReference type="EMBL" id="AVOT02048147">
    <property type="protein sequence ID" value="MBW0543376.1"/>
    <property type="molecule type" value="Genomic_DNA"/>
</dbReference>
<proteinExistence type="predicted"/>
<sequence length="153" mass="17275">MTLRDVWEAVDKDKMIKKIGNHWVFNIKHLSDGTIEKFKVCFMARGDCQRPGVDCTKTYAPTASLMSLRLVLAHAVCRNWTLSYFDVSGAYLCILVKEMVFIEPATQRESPMTQEGFIWNEAGGQVLVDFPGRHPDSDGLCCNESQPIIAYIP</sequence>
<evidence type="ECO:0000259" key="1">
    <source>
        <dbReference type="Pfam" id="PF07727"/>
    </source>
</evidence>
<organism evidence="2 3">
    <name type="scientific">Austropuccinia psidii MF-1</name>
    <dbReference type="NCBI Taxonomy" id="1389203"/>
    <lineage>
        <taxon>Eukaryota</taxon>
        <taxon>Fungi</taxon>
        <taxon>Dikarya</taxon>
        <taxon>Basidiomycota</taxon>
        <taxon>Pucciniomycotina</taxon>
        <taxon>Pucciniomycetes</taxon>
        <taxon>Pucciniales</taxon>
        <taxon>Sphaerophragmiaceae</taxon>
        <taxon>Austropuccinia</taxon>
    </lineage>
</organism>
<comment type="caution">
    <text evidence="2">The sequence shown here is derived from an EMBL/GenBank/DDBJ whole genome shotgun (WGS) entry which is preliminary data.</text>
</comment>
<feature type="domain" description="Reverse transcriptase Ty1/copia-type" evidence="1">
    <location>
        <begin position="5"/>
        <end position="105"/>
    </location>
</feature>
<evidence type="ECO:0000313" key="2">
    <source>
        <dbReference type="EMBL" id="MBW0543376.1"/>
    </source>
</evidence>
<dbReference type="InterPro" id="IPR013103">
    <property type="entry name" value="RVT_2"/>
</dbReference>
<dbReference type="OrthoDB" id="3054497at2759"/>